<protein>
    <recommendedName>
        <fullName evidence="2">C2H2-type domain-containing protein</fullName>
    </recommendedName>
</protein>
<evidence type="ECO:0000259" key="2">
    <source>
        <dbReference type="PROSITE" id="PS50157"/>
    </source>
</evidence>
<proteinExistence type="predicted"/>
<comment type="caution">
    <text evidence="3">The sequence shown here is derived from an EMBL/GenBank/DDBJ whole genome shotgun (WGS) entry which is preliminary data.</text>
</comment>
<dbReference type="SMART" id="SM00355">
    <property type="entry name" value="ZnF_C2H2"/>
    <property type="match status" value="3"/>
</dbReference>
<dbReference type="PROSITE" id="PS50157">
    <property type="entry name" value="ZINC_FINGER_C2H2_2"/>
    <property type="match status" value="1"/>
</dbReference>
<sequence>MHPEPVKNTCESDKLFCKMNKLMDVHAASALFDVPIRPMNDSCVCSQCGDPASDYELATLHQVSRHRHVCAICGLCLLTGHLLSKHELQHSGLFPSKFVCPLPGCGQENTCMTSHRSHVKMMHRVDADSPILGVKFSG</sequence>
<evidence type="ECO:0000256" key="1">
    <source>
        <dbReference type="PROSITE-ProRule" id="PRU00042"/>
    </source>
</evidence>
<gene>
    <name evidence="3" type="ORF">CSKR_201929</name>
</gene>
<name>A0A8T1MXP3_CLOSI</name>
<evidence type="ECO:0000313" key="3">
    <source>
        <dbReference type="EMBL" id="KAG5454174.1"/>
    </source>
</evidence>
<accession>A0A8T1MXP3</accession>
<keyword evidence="1" id="KW-0479">Metal-binding</keyword>
<reference evidence="3 4" key="1">
    <citation type="journal article" date="2018" name="Biotechnol. Adv.">
        <title>Improved genomic resources and new bioinformatic workflow for the carcinogenic parasite Clonorchis sinensis: Biotechnological implications.</title>
        <authorList>
            <person name="Wang D."/>
            <person name="Korhonen P.K."/>
            <person name="Gasser R.B."/>
            <person name="Young N.D."/>
        </authorList>
    </citation>
    <scope>NUCLEOTIDE SEQUENCE [LARGE SCALE GENOMIC DNA]</scope>
    <source>
        <strain evidence="3">Cs-k2</strain>
    </source>
</reference>
<keyword evidence="4" id="KW-1185">Reference proteome</keyword>
<dbReference type="EMBL" id="NIRI02000010">
    <property type="protein sequence ID" value="KAG5454174.1"/>
    <property type="molecule type" value="Genomic_DNA"/>
</dbReference>
<dbReference type="GO" id="GO:0008270">
    <property type="term" value="F:zinc ion binding"/>
    <property type="evidence" value="ECO:0007669"/>
    <property type="project" value="UniProtKB-KW"/>
</dbReference>
<evidence type="ECO:0000313" key="4">
    <source>
        <dbReference type="Proteomes" id="UP000286415"/>
    </source>
</evidence>
<dbReference type="PROSITE" id="PS00028">
    <property type="entry name" value="ZINC_FINGER_C2H2_1"/>
    <property type="match status" value="1"/>
</dbReference>
<feature type="domain" description="C2H2-type" evidence="2">
    <location>
        <begin position="68"/>
        <end position="95"/>
    </location>
</feature>
<reference evidence="3 4" key="2">
    <citation type="journal article" date="2021" name="Genomics">
        <title>High-quality reference genome for Clonorchis sinensis.</title>
        <authorList>
            <person name="Young N.D."/>
            <person name="Stroehlein A.J."/>
            <person name="Kinkar L."/>
            <person name="Wang T."/>
            <person name="Sohn W.M."/>
            <person name="Chang B.C.H."/>
            <person name="Kaur P."/>
            <person name="Weisz D."/>
            <person name="Dudchenko O."/>
            <person name="Aiden E.L."/>
            <person name="Korhonen P.K."/>
            <person name="Gasser R.B."/>
        </authorList>
    </citation>
    <scope>NUCLEOTIDE SEQUENCE [LARGE SCALE GENOMIC DNA]</scope>
    <source>
        <strain evidence="3">Cs-k2</strain>
    </source>
</reference>
<keyword evidence="1" id="KW-0863">Zinc-finger</keyword>
<keyword evidence="1" id="KW-0862">Zinc</keyword>
<organism evidence="3 4">
    <name type="scientific">Clonorchis sinensis</name>
    <name type="common">Chinese liver fluke</name>
    <dbReference type="NCBI Taxonomy" id="79923"/>
    <lineage>
        <taxon>Eukaryota</taxon>
        <taxon>Metazoa</taxon>
        <taxon>Spiralia</taxon>
        <taxon>Lophotrochozoa</taxon>
        <taxon>Platyhelminthes</taxon>
        <taxon>Trematoda</taxon>
        <taxon>Digenea</taxon>
        <taxon>Opisthorchiida</taxon>
        <taxon>Opisthorchiata</taxon>
        <taxon>Opisthorchiidae</taxon>
        <taxon>Clonorchis</taxon>
    </lineage>
</organism>
<dbReference type="InterPro" id="IPR013087">
    <property type="entry name" value="Znf_C2H2_type"/>
</dbReference>
<dbReference type="AlphaFoldDB" id="A0A8T1MXP3"/>
<dbReference type="Proteomes" id="UP000286415">
    <property type="component" value="Unassembled WGS sequence"/>
</dbReference>